<protein>
    <submittedName>
        <fullName evidence="3">Uncharacterized protein</fullName>
    </submittedName>
</protein>
<feature type="compositionally biased region" description="Polar residues" evidence="2">
    <location>
        <begin position="1467"/>
        <end position="1499"/>
    </location>
</feature>
<feature type="region of interest" description="Disordered" evidence="2">
    <location>
        <begin position="1"/>
        <end position="28"/>
    </location>
</feature>
<feature type="region of interest" description="Disordered" evidence="2">
    <location>
        <begin position="387"/>
        <end position="582"/>
    </location>
</feature>
<feature type="compositionally biased region" description="Polar residues" evidence="2">
    <location>
        <begin position="1537"/>
        <end position="1547"/>
    </location>
</feature>
<feature type="compositionally biased region" description="Basic residues" evidence="2">
    <location>
        <begin position="829"/>
        <end position="841"/>
    </location>
</feature>
<feature type="compositionally biased region" description="Basic and acidic residues" evidence="2">
    <location>
        <begin position="17"/>
        <end position="28"/>
    </location>
</feature>
<keyword evidence="4" id="KW-1185">Reference proteome</keyword>
<feature type="region of interest" description="Disordered" evidence="2">
    <location>
        <begin position="1165"/>
        <end position="1221"/>
    </location>
</feature>
<comment type="caution">
    <text evidence="3">The sequence shown here is derived from an EMBL/GenBank/DDBJ whole genome shotgun (WGS) entry which is preliminary data.</text>
</comment>
<feature type="region of interest" description="Disordered" evidence="2">
    <location>
        <begin position="1305"/>
        <end position="1324"/>
    </location>
</feature>
<feature type="compositionally biased region" description="Basic and acidic residues" evidence="2">
    <location>
        <begin position="1202"/>
        <end position="1213"/>
    </location>
</feature>
<feature type="compositionally biased region" description="Low complexity" evidence="2">
    <location>
        <begin position="650"/>
        <end position="662"/>
    </location>
</feature>
<feature type="compositionally biased region" description="Basic and acidic residues" evidence="2">
    <location>
        <begin position="1258"/>
        <end position="1274"/>
    </location>
</feature>
<feature type="coiled-coil region" evidence="1">
    <location>
        <begin position="94"/>
        <end position="187"/>
    </location>
</feature>
<keyword evidence="1" id="KW-0175">Coiled coil</keyword>
<reference evidence="3" key="2">
    <citation type="journal article" date="2022" name="Microbiol. Resour. Announc.">
        <title>Whole-Genome Sequence of Entomortierella parvispora E1425, a Mucoromycotan Fungus Associated with Burkholderiaceae-Related Endosymbiotic Bacteria.</title>
        <authorList>
            <person name="Herlambang A."/>
            <person name="Guo Y."/>
            <person name="Takashima Y."/>
            <person name="Narisawa K."/>
            <person name="Ohta H."/>
            <person name="Nishizawa T."/>
        </authorList>
    </citation>
    <scope>NUCLEOTIDE SEQUENCE</scope>
    <source>
        <strain evidence="3">E1425</strain>
    </source>
</reference>
<gene>
    <name evidence="3" type="ORF">EMPS_08552</name>
</gene>
<feature type="compositionally biased region" description="Polar residues" evidence="2">
    <location>
        <begin position="561"/>
        <end position="577"/>
    </location>
</feature>
<feature type="region of interest" description="Disordered" evidence="2">
    <location>
        <begin position="598"/>
        <end position="631"/>
    </location>
</feature>
<reference evidence="3" key="1">
    <citation type="submission" date="2021-11" db="EMBL/GenBank/DDBJ databases">
        <authorList>
            <person name="Herlambang A."/>
            <person name="Guo Y."/>
            <person name="Takashima Y."/>
            <person name="Nishizawa T."/>
        </authorList>
    </citation>
    <scope>NUCLEOTIDE SEQUENCE</scope>
    <source>
        <strain evidence="3">E1425</strain>
    </source>
</reference>
<feature type="region of interest" description="Disordered" evidence="2">
    <location>
        <begin position="1086"/>
        <end position="1110"/>
    </location>
</feature>
<evidence type="ECO:0000256" key="1">
    <source>
        <dbReference type="SAM" id="Coils"/>
    </source>
</evidence>
<evidence type="ECO:0000313" key="4">
    <source>
        <dbReference type="Proteomes" id="UP000827284"/>
    </source>
</evidence>
<dbReference type="OrthoDB" id="4088568at2759"/>
<feature type="region of interest" description="Disordered" evidence="2">
    <location>
        <begin position="1856"/>
        <end position="1880"/>
    </location>
</feature>
<proteinExistence type="predicted"/>
<feature type="coiled-coil region" evidence="1">
    <location>
        <begin position="31"/>
        <end position="68"/>
    </location>
</feature>
<sequence length="2018" mass="218012">MDDRLSSAKAHSHQRTKTFEQERLDDQRPIVSELQRELRAAMEEIEKLAQMSRDLAKINQELEESRLLAISDQNRTSKRLLLMSSQLEYTEQRVVTLTKELDEGNRDADQLRIERMRRETLQQREDASRLKIDTLEDELQECQRSERSLQQKLYSLQGKFETLTKRHENLKRQQQELELARESKEALAWLKETTDRLCSPPNGGLHMGIGPSSSLDRSFQGSGAHSLHQSSPSSSPPYPSSLIDPPLAAQNQLISLIKELATTNSTLRSELNEYRDLLQDSRNEVLTLRTQVEDYEQGHVFEDCCGSRIDDTASDSLYTSKSAWSHLDVAGGGLDAVSHIGTLGSAPGSPPPFMTAPSRHHHHIHRHFHGSVIRGNVFGELERLYSQGSQASNHTHRPSKRRTSQDHDRSRRSGTPNTTTGSTTSVSRKGSTPMMNLSRSPPNPTPSKLRDQYDPAHSPVSSLSRSRRSYYSDQDVRNSSEGSDQENNVNASFSFHDGHLRMDSDSSARQTRFVQKDSTDPTMLQESSSSSNLPELSVGLLPSAPMDEAMSKADSKDDSLKVSTSAPTTEIQSTSATAADGSLKNRASSISLLSAELQKATRTESKETGLQPRYPVGGPSTLHPFDVNRSGSNSVLDQDAIIEGHVRDSTATTTTTTTTNATSAGLSKSNRSRFMQHEKSASDQGWRQRRRLSEPLHHLPSSNSITAKKTRPGSIYSLRKPRPRLESPETNPPLHQSSLGYYYHPGHGHGHMVSGSVGCLPELQRFKSAEMVDQIVTERRHRMMEAWRVGVVAAAVTQQQSIHSVVAFGEHSGTTTAAKDTDNISIRSRASKASRRTKNSSRKVQQEPTLATIEAAVPTQDTATMMATTSSQSKDTLAEPVAESEIKKGFSDKDQQFQPTSPPGDTTTAQDGEKTPTFGAKKTKTSKAGKRMSVRSRKSVRSSILHSPMQRSPQQAGARDRRFPSEATTASEAFSNRRLDQEHSPYQLLHTLSTDLLERLARSDTRELNRRLRRTFDIQALSQMSNSVIENVLTDVNNLGERFRWVEAQVASPMDEMLFGQGGGAGPKISLSGAEMENTVADSDTALEGHEKGQLEGSSDEETDSEASMDSDWGFSVEEFFPLAHVVQEMLSEIGKLRMTINELQLSYVQKVEQDRIKAEKDFMLEAGSADDGGYDSDDEKEDGPYDSHHDHHHHHHHHLQHHDQRMEKDKKAVATAAAAAQHQKTVLGRLERPRILGAASTGVSGFFNKVFGGSEKAQPRSEDAKVDSATERDKDVANKNVLTKSKSGVVLAETSRIFAQSAWLSSPGDTKTPKRANTLESAGTSEVKETATSALTFGPSKLSATTSLAAMAGKTPVRSSTIAIDSTTASRIGAVDIRFRPGVRPTDISTGSTTTTIQGVLSRSLPQSATFMTRALEDELAEAGTTVATGESNNIAPGSLKSLSSLPEDRVTDPQTPPVTMGENAAGSSSQTPHHASNGISMSKTPRSMGISTRTSGPALNVVTKQDVFQEHWPSSLGSSLSATISSTTLSEKRLSSNSRETSLSTGGMAGEPNGRKNNRAPSMESHSSTSTGGEAATSSLASRLGVIVGGAGSAKPTLISRSTLAVATPSTSTVSSPMSATSWFDTHRPSGGAGLASDLQPSTETDGSLPSMQDVRGAINGTGGSSDQPVAVTTRKTRALTSFHTSAANGGSNESAATRSLGRAAGRESALAFLRAEGQSAATSLLGSFFQQPDNHHNSGSSGSSHGGSGNGVPTASERLRSSILKGKTPIYDSQPNSTKASFEILTKEGDDHHEEGEYGATEAEKDWLTGSGLAQQQQLHIQTGAMSNSRSDTSLLQATLSTTALTAPTTPLLMRVTGTPNTPTTPTTSITQRNAPTSSTAVAYVVAVPDHEEGGTGSGGGAGAGSNRLRRAVFDRDLIKASQKRILAQVPHHNPTVPQSPSLKGESSLTQATTGGPRPFEPQAKPRRARALSVDSSQSVEPLKATEIMDIWRVGAGVSRELWRGLIKKVDGRET</sequence>
<feature type="region of interest" description="Disordered" evidence="2">
    <location>
        <begin position="887"/>
        <end position="982"/>
    </location>
</feature>
<feature type="coiled-coil region" evidence="1">
    <location>
        <begin position="257"/>
        <end position="298"/>
    </location>
</feature>
<feature type="region of interest" description="Disordered" evidence="2">
    <location>
        <begin position="1629"/>
        <end position="1652"/>
    </location>
</feature>
<feature type="region of interest" description="Disordered" evidence="2">
    <location>
        <begin position="1731"/>
        <end position="1758"/>
    </location>
</feature>
<evidence type="ECO:0000313" key="3">
    <source>
        <dbReference type="EMBL" id="GJJ76193.1"/>
    </source>
</evidence>
<feature type="compositionally biased region" description="Polar residues" evidence="2">
    <location>
        <begin position="211"/>
        <end position="223"/>
    </location>
</feature>
<feature type="region of interest" description="Disordered" evidence="2">
    <location>
        <begin position="1931"/>
        <end position="1983"/>
    </location>
</feature>
<feature type="compositionally biased region" description="Polar residues" evidence="2">
    <location>
        <begin position="1641"/>
        <end position="1652"/>
    </location>
</feature>
<feature type="region of interest" description="Disordered" evidence="2">
    <location>
        <begin position="197"/>
        <end position="244"/>
    </location>
</feature>
<feature type="compositionally biased region" description="Acidic residues" evidence="2">
    <location>
        <begin position="1098"/>
        <end position="1109"/>
    </location>
</feature>
<feature type="compositionally biased region" description="Low complexity" evidence="2">
    <location>
        <begin position="461"/>
        <end position="472"/>
    </location>
</feature>
<feature type="compositionally biased region" description="Polar residues" evidence="2">
    <location>
        <begin position="896"/>
        <end position="910"/>
    </location>
</feature>
<feature type="region of interest" description="Disordered" evidence="2">
    <location>
        <begin position="815"/>
        <end position="849"/>
    </location>
</feature>
<dbReference type="EMBL" id="BQFW01000012">
    <property type="protein sequence ID" value="GJJ76193.1"/>
    <property type="molecule type" value="Genomic_DNA"/>
</dbReference>
<feature type="compositionally biased region" description="Basic and acidic residues" evidence="2">
    <location>
        <begin position="496"/>
        <end position="506"/>
    </location>
</feature>
<feature type="compositionally biased region" description="Polar residues" evidence="2">
    <location>
        <begin position="477"/>
        <end position="493"/>
    </location>
</feature>
<feature type="compositionally biased region" description="Acidic residues" evidence="2">
    <location>
        <begin position="1173"/>
        <end position="1182"/>
    </location>
</feature>
<organism evidence="3 4">
    <name type="scientific">Entomortierella parvispora</name>
    <dbReference type="NCBI Taxonomy" id="205924"/>
    <lineage>
        <taxon>Eukaryota</taxon>
        <taxon>Fungi</taxon>
        <taxon>Fungi incertae sedis</taxon>
        <taxon>Mucoromycota</taxon>
        <taxon>Mortierellomycotina</taxon>
        <taxon>Mortierellomycetes</taxon>
        <taxon>Mortierellales</taxon>
        <taxon>Mortierellaceae</taxon>
        <taxon>Entomortierella</taxon>
    </lineage>
</organism>
<accession>A0A9P3LZH7</accession>
<feature type="compositionally biased region" description="Low complexity" evidence="2">
    <location>
        <begin position="1516"/>
        <end position="1531"/>
    </location>
</feature>
<feature type="compositionally biased region" description="Basic residues" evidence="2">
    <location>
        <begin position="1191"/>
        <end position="1201"/>
    </location>
</feature>
<feature type="compositionally biased region" description="Polar residues" evidence="2">
    <location>
        <begin position="1939"/>
        <end position="1957"/>
    </location>
</feature>
<feature type="region of interest" description="Disordered" evidence="2">
    <location>
        <begin position="646"/>
        <end position="732"/>
    </location>
</feature>
<feature type="compositionally biased region" description="Low complexity" evidence="2">
    <location>
        <begin position="1564"/>
        <end position="1579"/>
    </location>
</feature>
<feature type="compositionally biased region" description="Polar residues" evidence="2">
    <location>
        <begin position="1427"/>
        <end position="1446"/>
    </location>
</feature>
<feature type="compositionally biased region" description="Basic residues" evidence="2">
    <location>
        <begin position="921"/>
        <end position="940"/>
    </location>
</feature>
<dbReference type="Proteomes" id="UP000827284">
    <property type="component" value="Unassembled WGS sequence"/>
</dbReference>
<evidence type="ECO:0000256" key="2">
    <source>
        <dbReference type="SAM" id="MobiDB-lite"/>
    </source>
</evidence>
<name>A0A9P3LZH7_9FUNG</name>
<feature type="region of interest" description="Disordered" evidence="2">
    <location>
        <begin position="1516"/>
        <end position="1579"/>
    </location>
</feature>
<feature type="region of interest" description="Disordered" evidence="2">
    <location>
        <begin position="1253"/>
        <end position="1274"/>
    </location>
</feature>
<feature type="compositionally biased region" description="Polar residues" evidence="2">
    <location>
        <begin position="663"/>
        <end position="673"/>
    </location>
</feature>
<feature type="compositionally biased region" description="Basic and acidic residues" evidence="2">
    <location>
        <begin position="549"/>
        <end position="560"/>
    </location>
</feature>
<feature type="region of interest" description="Disordered" evidence="2">
    <location>
        <begin position="1427"/>
        <end position="1499"/>
    </location>
</feature>
<feature type="compositionally biased region" description="Low complexity" evidence="2">
    <location>
        <begin position="413"/>
        <end position="432"/>
    </location>
</feature>